<accession>A0A4Q7VBN7</accession>
<keyword evidence="2" id="KW-1185">Reference proteome</keyword>
<reference evidence="1 2" key="1">
    <citation type="submission" date="2019-02" db="EMBL/GenBank/DDBJ databases">
        <title>Genomic Encyclopedia of Type Strains, Phase IV (KMG-IV): sequencing the most valuable type-strain genomes for metagenomic binning, comparative biology and taxonomic classification.</title>
        <authorList>
            <person name="Goeker M."/>
        </authorList>
    </citation>
    <scope>NUCLEOTIDE SEQUENCE [LARGE SCALE GENOMIC DNA]</scope>
    <source>
        <strain evidence="1 2">DSM 23814</strain>
    </source>
</reference>
<dbReference type="OrthoDB" id="8526978at2"/>
<evidence type="ECO:0000313" key="2">
    <source>
        <dbReference type="Proteomes" id="UP000293398"/>
    </source>
</evidence>
<protein>
    <recommendedName>
        <fullName evidence="3">Amino acid kinase family protein</fullName>
    </recommendedName>
</protein>
<gene>
    <name evidence="1" type="ORF">EV681_3795</name>
</gene>
<organism evidence="1 2">
    <name type="scientific">Advenella incenata</name>
    <dbReference type="NCBI Taxonomy" id="267800"/>
    <lineage>
        <taxon>Bacteria</taxon>
        <taxon>Pseudomonadati</taxon>
        <taxon>Pseudomonadota</taxon>
        <taxon>Betaproteobacteria</taxon>
        <taxon>Burkholderiales</taxon>
        <taxon>Alcaligenaceae</taxon>
    </lineage>
</organism>
<dbReference type="EMBL" id="SHKO01000003">
    <property type="protein sequence ID" value="RZT93030.1"/>
    <property type="molecule type" value="Genomic_DNA"/>
</dbReference>
<dbReference type="RefSeq" id="WP_130304818.1">
    <property type="nucleotide sequence ID" value="NZ_SHKO01000003.1"/>
</dbReference>
<name>A0A4Q7VBN7_9BURK</name>
<sequence length="208" mass="23231">MWVVKLDGALAHDDTLQDWVDELSTVGGGRVIIVPGRWHGADFVREMKSRWQLDRLVTHNMLLLTGAQYGLLISSMAPQISPVLDARHVRQTLQRGGVALWMPLSLMRDIPDDLTDSTISSDSIAAWLATHLNAERLILVKTRPFFSNVNVAQHIRDGVLDEGFRKYADKLACPVTLLHKSELSRFHLMLLNGSSSDLLDRAGETIRG</sequence>
<dbReference type="Proteomes" id="UP000293398">
    <property type="component" value="Unassembled WGS sequence"/>
</dbReference>
<evidence type="ECO:0000313" key="1">
    <source>
        <dbReference type="EMBL" id="RZT93030.1"/>
    </source>
</evidence>
<comment type="caution">
    <text evidence="1">The sequence shown here is derived from an EMBL/GenBank/DDBJ whole genome shotgun (WGS) entry which is preliminary data.</text>
</comment>
<dbReference type="InterPro" id="IPR036393">
    <property type="entry name" value="AceGlu_kinase-like_sf"/>
</dbReference>
<evidence type="ECO:0008006" key="3">
    <source>
        <dbReference type="Google" id="ProtNLM"/>
    </source>
</evidence>
<dbReference type="AlphaFoldDB" id="A0A4Q7VBN7"/>
<dbReference type="Gene3D" id="3.40.1160.10">
    <property type="entry name" value="Acetylglutamate kinase-like"/>
    <property type="match status" value="1"/>
</dbReference>
<dbReference type="SUPFAM" id="SSF53633">
    <property type="entry name" value="Carbamate kinase-like"/>
    <property type="match status" value="1"/>
</dbReference>
<proteinExistence type="predicted"/>